<evidence type="ECO:0000256" key="4">
    <source>
        <dbReference type="ARBA" id="ARBA00022989"/>
    </source>
</evidence>
<organism evidence="9 10">
    <name type="scientific">Heterocephalus glaber</name>
    <name type="common">Naked mole rat</name>
    <dbReference type="NCBI Taxonomy" id="10181"/>
    <lineage>
        <taxon>Eukaryota</taxon>
        <taxon>Metazoa</taxon>
        <taxon>Chordata</taxon>
        <taxon>Craniata</taxon>
        <taxon>Vertebrata</taxon>
        <taxon>Euteleostomi</taxon>
        <taxon>Mammalia</taxon>
        <taxon>Eutheria</taxon>
        <taxon>Euarchontoglires</taxon>
        <taxon>Glires</taxon>
        <taxon>Rodentia</taxon>
        <taxon>Hystricomorpha</taxon>
        <taxon>Bathyergidae</taxon>
        <taxon>Heterocephalus</taxon>
    </lineage>
</organism>
<comment type="subcellular location">
    <subcellularLocation>
        <location evidence="1 6">Endoplasmic reticulum membrane</location>
        <topology evidence="1 6">Multi-pass membrane protein</topology>
    </subcellularLocation>
</comment>
<dbReference type="GO" id="GO:0030182">
    <property type="term" value="P:neuron differentiation"/>
    <property type="evidence" value="ECO:0007669"/>
    <property type="project" value="TreeGrafter"/>
</dbReference>
<dbReference type="CTD" id="57142"/>
<feature type="compositionally biased region" description="Low complexity" evidence="7">
    <location>
        <begin position="116"/>
        <end position="137"/>
    </location>
</feature>
<dbReference type="GO" id="GO:0043005">
    <property type="term" value="C:neuron projection"/>
    <property type="evidence" value="ECO:0007669"/>
    <property type="project" value="TreeGrafter"/>
</dbReference>
<feature type="transmembrane region" description="Helical" evidence="6">
    <location>
        <begin position="235"/>
        <end position="261"/>
    </location>
</feature>
<dbReference type="InterPro" id="IPR046964">
    <property type="entry name" value="RTN1-4"/>
</dbReference>
<evidence type="ECO:0000256" key="5">
    <source>
        <dbReference type="ARBA" id="ARBA00023136"/>
    </source>
</evidence>
<accession>A0AAX6RYY7</accession>
<dbReference type="GO" id="GO:0007420">
    <property type="term" value="P:brain development"/>
    <property type="evidence" value="ECO:0007669"/>
    <property type="project" value="TreeGrafter"/>
</dbReference>
<dbReference type="InterPro" id="IPR003388">
    <property type="entry name" value="Reticulon"/>
</dbReference>
<dbReference type="GO" id="GO:0005789">
    <property type="term" value="C:endoplasmic reticulum membrane"/>
    <property type="evidence" value="ECO:0007669"/>
    <property type="project" value="UniProtKB-SubCell"/>
</dbReference>
<keyword evidence="9" id="KW-1185">Reference proteome</keyword>
<dbReference type="PANTHER" id="PTHR45799:SF1">
    <property type="entry name" value="RETICULON-4"/>
    <property type="match status" value="1"/>
</dbReference>
<keyword evidence="3 6" id="KW-0256">Endoplasmic reticulum</keyword>
<dbReference type="RefSeq" id="XP_021101973.1">
    <property type="nucleotide sequence ID" value="XM_021246314.1"/>
</dbReference>
<protein>
    <recommendedName>
        <fullName evidence="6">Reticulon</fullName>
    </recommendedName>
</protein>
<name>A0AAX6RYY7_HETGA</name>
<dbReference type="GO" id="GO:0014069">
    <property type="term" value="C:postsynaptic density"/>
    <property type="evidence" value="ECO:0007669"/>
    <property type="project" value="TreeGrafter"/>
</dbReference>
<dbReference type="PROSITE" id="PS50845">
    <property type="entry name" value="RETICULON"/>
    <property type="match status" value="1"/>
</dbReference>
<dbReference type="AlphaFoldDB" id="A0AAX6RYY7"/>
<gene>
    <name evidence="10" type="primary">Rtn4</name>
</gene>
<evidence type="ECO:0000256" key="3">
    <source>
        <dbReference type="ARBA" id="ARBA00022824"/>
    </source>
</evidence>
<keyword evidence="2 6" id="KW-0812">Transmembrane</keyword>
<dbReference type="PANTHER" id="PTHR45799">
    <property type="entry name" value="RETICULON-LIKE PROTEIN"/>
    <property type="match status" value="1"/>
</dbReference>
<evidence type="ECO:0000256" key="2">
    <source>
        <dbReference type="ARBA" id="ARBA00022692"/>
    </source>
</evidence>
<proteinExistence type="predicted"/>
<dbReference type="Gene3D" id="1.20.5.2480">
    <property type="match status" value="1"/>
</dbReference>
<feature type="compositionally biased region" description="Pro residues" evidence="7">
    <location>
        <begin position="93"/>
        <end position="115"/>
    </location>
</feature>
<feature type="region of interest" description="Disordered" evidence="7">
    <location>
        <begin position="1"/>
        <end position="186"/>
    </location>
</feature>
<evidence type="ECO:0000256" key="7">
    <source>
        <dbReference type="SAM" id="MobiDB-lite"/>
    </source>
</evidence>
<feature type="compositionally biased region" description="Pro residues" evidence="7">
    <location>
        <begin position="165"/>
        <end position="179"/>
    </location>
</feature>
<feature type="transmembrane region" description="Helical" evidence="6">
    <location>
        <begin position="339"/>
        <end position="365"/>
    </location>
</feature>
<feature type="compositionally biased region" description="Acidic residues" evidence="7">
    <location>
        <begin position="32"/>
        <end position="56"/>
    </location>
</feature>
<keyword evidence="5 6" id="KW-0472">Membrane</keyword>
<evidence type="ECO:0000313" key="9">
    <source>
        <dbReference type="Proteomes" id="UP000694906"/>
    </source>
</evidence>
<keyword evidence="4 6" id="KW-1133">Transmembrane helix</keyword>
<dbReference type="FunFam" id="1.20.5.2480:FF:000001">
    <property type="entry name" value="Reticulon"/>
    <property type="match status" value="1"/>
</dbReference>
<evidence type="ECO:0000256" key="6">
    <source>
        <dbReference type="RuleBase" id="RU210713"/>
    </source>
</evidence>
<feature type="domain" description="Reticulon" evidence="8">
    <location>
        <begin position="221"/>
        <end position="408"/>
    </location>
</feature>
<dbReference type="Proteomes" id="UP000694906">
    <property type="component" value="Unplaced"/>
</dbReference>
<evidence type="ECO:0000313" key="10">
    <source>
        <dbReference type="RefSeq" id="XP_021101973.1"/>
    </source>
</evidence>
<sequence length="408" mass="43980">MEDLDQSPLVSSSADSAPRPQPAFKYQFVRDPEDEEDEEEEEDEDEDEDEDLEELEVLERKPAAGMSAAPVPPAPAAPAPLAPLLDFGNEFVPPAPRGPLPDAPPAAPERPPAWDPIPASSAVPAPSLPAAAAVLPSRLPEDDEPPARPPPPPPAGVSPLAEPSWTPPAAAPAAPPSTPAAPKRRVSSGSVDETLFALPAASEPVIHSSAEKIMDLKEQPVVDLLYWRDIKKTGVVFGASLFLLLSLTVFSIVSVTAYIALALLSVTISFRIYKGVIQAVQKSEEGHPFRAYLESEVAISEELVQKYSNSALGHVNCTIKELRRLFLVDDLVDSLKFAVLMWVFTYVGALFNGLTLLILALISLFSVPVIYERHQAQIDHYLGLANKNVKDAMAKIQAKIPGLKRKAE</sequence>
<feature type="compositionally biased region" description="Pro residues" evidence="7">
    <location>
        <begin position="70"/>
        <end position="81"/>
    </location>
</feature>
<evidence type="ECO:0000259" key="8">
    <source>
        <dbReference type="PROSITE" id="PS50845"/>
    </source>
</evidence>
<dbReference type="GeneID" id="101712360"/>
<reference evidence="10" key="1">
    <citation type="submission" date="2025-08" db="UniProtKB">
        <authorList>
            <consortium name="RefSeq"/>
        </authorList>
    </citation>
    <scope>IDENTIFICATION</scope>
</reference>
<evidence type="ECO:0000256" key="1">
    <source>
        <dbReference type="ARBA" id="ARBA00004477"/>
    </source>
</evidence>
<feature type="compositionally biased region" description="Pro residues" evidence="7">
    <location>
        <begin position="147"/>
        <end position="156"/>
    </location>
</feature>
<dbReference type="GO" id="GO:0071787">
    <property type="term" value="P:endoplasmic reticulum tubular network formation"/>
    <property type="evidence" value="ECO:0007669"/>
    <property type="project" value="TreeGrafter"/>
</dbReference>
<dbReference type="Pfam" id="PF02453">
    <property type="entry name" value="Reticulon"/>
    <property type="match status" value="1"/>
</dbReference>